<dbReference type="SUPFAM" id="SSF88723">
    <property type="entry name" value="PIN domain-like"/>
    <property type="match status" value="1"/>
</dbReference>
<evidence type="ECO:0000256" key="7">
    <source>
        <dbReference type="ARBA" id="ARBA00038093"/>
    </source>
</evidence>
<reference evidence="10 11" key="1">
    <citation type="journal article" date="2012" name="J. Bacteriol.">
        <title>Draft Genome Sequence of Mesorhizobium alhagi CCNWXJ12-2T, a Novel Salt-Resistant Species Isolated from the Desert of Northwestern China.</title>
        <authorList>
            <person name="Zhou M."/>
            <person name="Chen W."/>
            <person name="Chen H."/>
            <person name="Wei G."/>
        </authorList>
    </citation>
    <scope>NUCLEOTIDE SEQUENCE [LARGE SCALE GENOMIC DNA]</scope>
    <source>
        <strain evidence="10 11">CCNWXJ12-2</strain>
    </source>
</reference>
<dbReference type="HAMAP" id="MF_00265">
    <property type="entry name" value="VapC_Nob1"/>
    <property type="match status" value="1"/>
</dbReference>
<keyword evidence="8" id="KW-0800">Toxin</keyword>
<dbReference type="AlphaFoldDB" id="H0HNN2"/>
<accession>H0HNN2</accession>
<sequence length="131" mass="14616">MYLLDTNMISDLVKNPLGQVMQGIKKVDAKNICTSVIVTGEVLFGLEDRGGHRLKKNIEGVLASIPTLPLQAPADQHYGRIRAHFKRQGKPIGPNDLWIAAHALALDAILVTANEKEFRRVPDLKIENWLR</sequence>
<evidence type="ECO:0000256" key="8">
    <source>
        <dbReference type="HAMAP-Rule" id="MF_00265"/>
    </source>
</evidence>
<gene>
    <name evidence="8" type="primary">vapC</name>
    <name evidence="10" type="ORF">MAXJ12_08774</name>
</gene>
<dbReference type="InterPro" id="IPR050556">
    <property type="entry name" value="Type_II_TA_system_RNase"/>
</dbReference>
<dbReference type="EMBL" id="AHAM01000058">
    <property type="protein sequence ID" value="EHK57685.1"/>
    <property type="molecule type" value="Genomic_DNA"/>
</dbReference>
<protein>
    <recommendedName>
        <fullName evidence="8">Ribonuclease VapC</fullName>
        <shortName evidence="8">RNase VapC</shortName>
        <ecNumber evidence="8">3.1.-.-</ecNumber>
    </recommendedName>
    <alternativeName>
        <fullName evidence="8">Toxin VapC</fullName>
    </alternativeName>
</protein>
<dbReference type="RefSeq" id="WP_008835394.1">
    <property type="nucleotide sequence ID" value="NZ_AHAM01000058.1"/>
</dbReference>
<evidence type="ECO:0000256" key="5">
    <source>
        <dbReference type="ARBA" id="ARBA00022801"/>
    </source>
</evidence>
<keyword evidence="4 8" id="KW-0479">Metal-binding</keyword>
<dbReference type="GO" id="GO:0090729">
    <property type="term" value="F:toxin activity"/>
    <property type="evidence" value="ECO:0007669"/>
    <property type="project" value="UniProtKB-KW"/>
</dbReference>
<evidence type="ECO:0000256" key="6">
    <source>
        <dbReference type="ARBA" id="ARBA00022842"/>
    </source>
</evidence>
<dbReference type="PATRIC" id="fig|1107882.3.peg.1715"/>
<dbReference type="EC" id="3.1.-.-" evidence="8"/>
<keyword evidence="11" id="KW-1185">Reference proteome</keyword>
<comment type="function">
    <text evidence="8">Toxic component of a toxin-antitoxin (TA) system. An RNase.</text>
</comment>
<feature type="binding site" evidence="8">
    <location>
        <position position="96"/>
    </location>
    <ligand>
        <name>Mg(2+)</name>
        <dbReference type="ChEBI" id="CHEBI:18420"/>
    </ligand>
</feature>
<organism evidence="10 11">
    <name type="scientific">Mesorhizobium alhagi CCNWXJ12-2</name>
    <dbReference type="NCBI Taxonomy" id="1107882"/>
    <lineage>
        <taxon>Bacteria</taxon>
        <taxon>Pseudomonadati</taxon>
        <taxon>Pseudomonadota</taxon>
        <taxon>Alphaproteobacteria</taxon>
        <taxon>Hyphomicrobiales</taxon>
        <taxon>Phyllobacteriaceae</taxon>
        <taxon>Allomesorhizobium</taxon>
    </lineage>
</organism>
<keyword evidence="3 8" id="KW-0540">Nuclease</keyword>
<feature type="binding site" evidence="8">
    <location>
        <position position="5"/>
    </location>
    <ligand>
        <name>Mg(2+)</name>
        <dbReference type="ChEBI" id="CHEBI:18420"/>
    </ligand>
</feature>
<dbReference type="InterPro" id="IPR002716">
    <property type="entry name" value="PIN_dom"/>
</dbReference>
<evidence type="ECO:0000313" key="11">
    <source>
        <dbReference type="Proteomes" id="UP000003250"/>
    </source>
</evidence>
<evidence type="ECO:0000256" key="2">
    <source>
        <dbReference type="ARBA" id="ARBA00022649"/>
    </source>
</evidence>
<evidence type="ECO:0000259" key="9">
    <source>
        <dbReference type="Pfam" id="PF01850"/>
    </source>
</evidence>
<dbReference type="Pfam" id="PF01850">
    <property type="entry name" value="PIN"/>
    <property type="match status" value="1"/>
</dbReference>
<proteinExistence type="inferred from homology"/>
<evidence type="ECO:0000313" key="10">
    <source>
        <dbReference type="EMBL" id="EHK57685.1"/>
    </source>
</evidence>
<feature type="domain" description="PIN" evidence="9">
    <location>
        <begin position="2"/>
        <end position="123"/>
    </location>
</feature>
<dbReference type="GO" id="GO:0000287">
    <property type="term" value="F:magnesium ion binding"/>
    <property type="evidence" value="ECO:0007669"/>
    <property type="project" value="UniProtKB-UniRule"/>
</dbReference>
<dbReference type="InterPro" id="IPR022907">
    <property type="entry name" value="VapC_family"/>
</dbReference>
<keyword evidence="5 8" id="KW-0378">Hydrolase</keyword>
<name>H0HNN2_9HYPH</name>
<keyword evidence="6 8" id="KW-0460">Magnesium</keyword>
<dbReference type="CDD" id="cd18748">
    <property type="entry name" value="PIN_VapC4-5_FitB-like"/>
    <property type="match status" value="1"/>
</dbReference>
<dbReference type="PANTHER" id="PTHR33653:SF1">
    <property type="entry name" value="RIBONUCLEASE VAPC2"/>
    <property type="match status" value="1"/>
</dbReference>
<evidence type="ECO:0000256" key="4">
    <source>
        <dbReference type="ARBA" id="ARBA00022723"/>
    </source>
</evidence>
<dbReference type="PANTHER" id="PTHR33653">
    <property type="entry name" value="RIBONUCLEASE VAPC2"/>
    <property type="match status" value="1"/>
</dbReference>
<dbReference type="Proteomes" id="UP000003250">
    <property type="component" value="Unassembled WGS sequence"/>
</dbReference>
<evidence type="ECO:0000256" key="3">
    <source>
        <dbReference type="ARBA" id="ARBA00022722"/>
    </source>
</evidence>
<evidence type="ECO:0000256" key="1">
    <source>
        <dbReference type="ARBA" id="ARBA00001946"/>
    </source>
</evidence>
<dbReference type="GO" id="GO:0016787">
    <property type="term" value="F:hydrolase activity"/>
    <property type="evidence" value="ECO:0007669"/>
    <property type="project" value="UniProtKB-KW"/>
</dbReference>
<keyword evidence="2 8" id="KW-1277">Toxin-antitoxin system</keyword>
<comment type="cofactor">
    <cofactor evidence="1 8">
        <name>Mg(2+)</name>
        <dbReference type="ChEBI" id="CHEBI:18420"/>
    </cofactor>
</comment>
<dbReference type="GO" id="GO:0004540">
    <property type="term" value="F:RNA nuclease activity"/>
    <property type="evidence" value="ECO:0007669"/>
    <property type="project" value="InterPro"/>
</dbReference>
<comment type="similarity">
    <text evidence="7 8">Belongs to the PINc/VapC protein family.</text>
</comment>
<dbReference type="Gene3D" id="3.40.50.1010">
    <property type="entry name" value="5'-nuclease"/>
    <property type="match status" value="1"/>
</dbReference>
<dbReference type="InterPro" id="IPR029060">
    <property type="entry name" value="PIN-like_dom_sf"/>
</dbReference>